<evidence type="ECO:0000313" key="2">
    <source>
        <dbReference type="EMBL" id="CAE7756604.1"/>
    </source>
</evidence>
<dbReference type="OrthoDB" id="10500615at2759"/>
<evidence type="ECO:0000256" key="1">
    <source>
        <dbReference type="SAM" id="Phobius"/>
    </source>
</evidence>
<accession>A0A812XY20</accession>
<dbReference type="Proteomes" id="UP000649617">
    <property type="component" value="Unassembled WGS sequence"/>
</dbReference>
<gene>
    <name evidence="2" type="primary">hus1</name>
    <name evidence="2" type="ORF">SPIL2461_LOCUS22004</name>
</gene>
<name>A0A812XY20_SYMPI</name>
<evidence type="ECO:0000313" key="3">
    <source>
        <dbReference type="Proteomes" id="UP000649617"/>
    </source>
</evidence>
<reference evidence="2" key="1">
    <citation type="submission" date="2021-02" db="EMBL/GenBank/DDBJ databases">
        <authorList>
            <person name="Dougan E. K."/>
            <person name="Rhodes N."/>
            <person name="Thang M."/>
            <person name="Chan C."/>
        </authorList>
    </citation>
    <scope>NUCLEOTIDE SEQUENCE</scope>
</reference>
<dbReference type="AlphaFoldDB" id="A0A812XY20"/>
<dbReference type="EMBL" id="CAJNIZ010046787">
    <property type="protein sequence ID" value="CAE7756604.1"/>
    <property type="molecule type" value="Genomic_DNA"/>
</dbReference>
<keyword evidence="1" id="KW-0812">Transmembrane</keyword>
<keyword evidence="1" id="KW-1133">Transmembrane helix</keyword>
<proteinExistence type="predicted"/>
<comment type="caution">
    <text evidence="2">The sequence shown here is derived from an EMBL/GenBank/DDBJ whole genome shotgun (WGS) entry which is preliminary data.</text>
</comment>
<protein>
    <submittedName>
        <fullName evidence="2">Hus1 protein</fullName>
    </submittedName>
</protein>
<organism evidence="2 3">
    <name type="scientific">Symbiodinium pilosum</name>
    <name type="common">Dinoflagellate</name>
    <dbReference type="NCBI Taxonomy" id="2952"/>
    <lineage>
        <taxon>Eukaryota</taxon>
        <taxon>Sar</taxon>
        <taxon>Alveolata</taxon>
        <taxon>Dinophyceae</taxon>
        <taxon>Suessiales</taxon>
        <taxon>Symbiodiniaceae</taxon>
        <taxon>Symbiodinium</taxon>
    </lineage>
</organism>
<sequence>MDRLSISSVTTTRFELSIARYPRQQKHDWARELAGQGSLTIAASSKAFRAGWIFVTVTSNSLAAYSLRIRWGNEMLWLKDGVQERDRLVPGTLRWFSLDVSAQRDRLTSIRAEAVAGVVGVCIRRSKGRRLGGWRRWGQELMQRLTYSGGAPCGWTEDLGCAYSAVANASMGVAASLAAIDVPSDNETATLELAVLALSSSSLATNASEFVLEAVLGDVATLPEEQTVIIDSLGPSCCASSSTGQKLYRVYRHYTRFASGLLRLFLSPLGAGLLVGAKLSARRKGESRWFETQTAQQERVLQLYINLEDLARQHPPGFWLEAAVEVQHPTNFTLSLLSDSSNEDVPTRLSPNVPVFDNVSEVASIKYVFQTAQQVASLCLKPCYGQVRMDIASNARQKQEDSSAHGNCTRLQAPDGGVLTGSVAVHKLFSAPSSAYEVELATHPGNNYIALPEMTALNLTGRKLRCHEEERCVFETIVNFDRASIGTAASGYAANLQHTLIALKADPDLHPETTCGLLTALAENRTSNVTVLKDARGNLLNKLEGILSMYEEPNSTYVVNVLVTLEGESGHSLAAASYVPLQLPAGGFELLPESNMQSTASLPFAFTIFAFCSLAWLLNKSSICKGRQDVREAAPDRIEMQMAYDLHEEGTTSLLVQQNYVPPSI</sequence>
<keyword evidence="1" id="KW-0472">Membrane</keyword>
<feature type="transmembrane region" description="Helical" evidence="1">
    <location>
        <begin position="600"/>
        <end position="618"/>
    </location>
</feature>
<keyword evidence="3" id="KW-1185">Reference proteome</keyword>